<evidence type="ECO:0000256" key="1">
    <source>
        <dbReference type="ARBA" id="ARBA00008348"/>
    </source>
</evidence>
<dbReference type="GO" id="GO:0003723">
    <property type="term" value="F:RNA binding"/>
    <property type="evidence" value="ECO:0007669"/>
    <property type="project" value="UniProtKB-KW"/>
</dbReference>
<organism evidence="5 6">
    <name type="scientific">Holospora elegans E1</name>
    <dbReference type="NCBI Taxonomy" id="1427503"/>
    <lineage>
        <taxon>Bacteria</taxon>
        <taxon>Pseudomonadati</taxon>
        <taxon>Pseudomonadota</taxon>
        <taxon>Alphaproteobacteria</taxon>
        <taxon>Holosporales</taxon>
        <taxon>Holosporaceae</taxon>
        <taxon>Holospora</taxon>
    </lineage>
</organism>
<evidence type="ECO:0000313" key="5">
    <source>
        <dbReference type="EMBL" id="GAJ46279.1"/>
    </source>
</evidence>
<dbReference type="InterPro" id="IPR020103">
    <property type="entry name" value="PsdUridine_synth_cat_dom_sf"/>
</dbReference>
<evidence type="ECO:0000259" key="4">
    <source>
        <dbReference type="SMART" id="SM00363"/>
    </source>
</evidence>
<evidence type="ECO:0000313" key="6">
    <source>
        <dbReference type="Proteomes" id="UP000024842"/>
    </source>
</evidence>
<comment type="similarity">
    <text evidence="1">Belongs to the pseudouridine synthase RsuA family.</text>
</comment>
<protein>
    <submittedName>
        <fullName evidence="5">Putative RNA pseudouridine synthase</fullName>
    </submittedName>
</protein>
<comment type="caution">
    <text evidence="5">The sequence shown here is derived from an EMBL/GenBank/DDBJ whole genome shotgun (WGS) entry which is preliminary data.</text>
</comment>
<dbReference type="SUPFAM" id="SSF55120">
    <property type="entry name" value="Pseudouridine synthase"/>
    <property type="match status" value="1"/>
</dbReference>
<evidence type="ECO:0000256" key="3">
    <source>
        <dbReference type="PROSITE-ProRule" id="PRU00182"/>
    </source>
</evidence>
<accession>A0A023DY79</accession>
<keyword evidence="3" id="KW-0694">RNA-binding</keyword>
<dbReference type="STRING" id="1427503.HE1_00607"/>
<dbReference type="PANTHER" id="PTHR47683:SF3">
    <property type="entry name" value="RIBOSOMAL LARGE SUBUNIT PSEUDOURIDINE SYNTHASE B"/>
    <property type="match status" value="1"/>
</dbReference>
<evidence type="ECO:0000256" key="2">
    <source>
        <dbReference type="ARBA" id="ARBA00023235"/>
    </source>
</evidence>
<dbReference type="Gene3D" id="3.30.70.1560">
    <property type="entry name" value="Alpha-L RNA-binding motif"/>
    <property type="match status" value="1"/>
</dbReference>
<dbReference type="InterPro" id="IPR020094">
    <property type="entry name" value="TruA/RsuA/RluB/E/F_N"/>
</dbReference>
<dbReference type="InterPro" id="IPR002942">
    <property type="entry name" value="S4_RNA-bd"/>
</dbReference>
<dbReference type="OrthoDB" id="9807213at2"/>
<reference evidence="5 6" key="1">
    <citation type="journal article" date="2014" name="FEMS Microbiol. Lett.">
        <title>Draft genome sequences of three Holospora species (Holospora obtusa, Holospora undulata, and Holospora elegans), endonuclear symbiotic bacteria of the ciliate Paramecium caudatum.</title>
        <authorList>
            <person name="Dohra H."/>
            <person name="Tanaka K."/>
            <person name="Suzuki T."/>
            <person name="Fujishima M."/>
            <person name="Suzuki H."/>
        </authorList>
    </citation>
    <scope>NUCLEOTIDE SEQUENCE [LARGE SCALE GENOMIC DNA]</scope>
    <source>
        <strain evidence="5 6">E1</strain>
    </source>
</reference>
<name>A0A023DY79_9PROT</name>
<sequence length="241" mass="27853">MRLAKYVAERSSLSRRQAEEAIKCHRVSVNGVLVTHMTCFVSSQDRVDLDGVSLESPEVPCLWKCYKPRGCLVTRTDPFNRPTIYTELSKPLPLAQRFIYVGRLDFDSEGLLLMTNTSILAHILENPKYGWKRYYRVEIQGVKAWSLCKALKEPISYNGIQYKGCQIQDYSVALGATWLTVILTEGKKREIRNRLKALNLVVLQLIRIQFATIKLEPLHPKEWKEVPKNHWESFLKKNISD</sequence>
<dbReference type="PANTHER" id="PTHR47683">
    <property type="entry name" value="PSEUDOURIDINE SYNTHASE FAMILY PROTEIN-RELATED"/>
    <property type="match status" value="1"/>
</dbReference>
<dbReference type="Gene3D" id="3.10.290.10">
    <property type="entry name" value="RNA-binding S4 domain"/>
    <property type="match status" value="1"/>
</dbReference>
<proteinExistence type="inferred from homology"/>
<dbReference type="Pfam" id="PF00849">
    <property type="entry name" value="PseudoU_synth_2"/>
    <property type="match status" value="1"/>
</dbReference>
<feature type="domain" description="RNA-binding S4" evidence="4">
    <location>
        <begin position="1"/>
        <end position="60"/>
    </location>
</feature>
<dbReference type="Gene3D" id="3.30.70.580">
    <property type="entry name" value="Pseudouridine synthase I, catalytic domain, N-terminal subdomain"/>
    <property type="match status" value="1"/>
</dbReference>
<dbReference type="RefSeq" id="WP_052567276.1">
    <property type="nucleotide sequence ID" value="NZ_BAUP01000079.1"/>
</dbReference>
<keyword evidence="2" id="KW-0413">Isomerase</keyword>
<dbReference type="InterPro" id="IPR036986">
    <property type="entry name" value="S4_RNA-bd_sf"/>
</dbReference>
<dbReference type="InterPro" id="IPR050343">
    <property type="entry name" value="RsuA_PseudoU_synthase"/>
</dbReference>
<dbReference type="GO" id="GO:0000455">
    <property type="term" value="P:enzyme-directed rRNA pseudouridine synthesis"/>
    <property type="evidence" value="ECO:0007669"/>
    <property type="project" value="UniProtKB-ARBA"/>
</dbReference>
<keyword evidence="6" id="KW-1185">Reference proteome</keyword>
<dbReference type="AlphaFoldDB" id="A0A023DY79"/>
<dbReference type="PROSITE" id="PS50889">
    <property type="entry name" value="S4"/>
    <property type="match status" value="1"/>
</dbReference>
<dbReference type="InterPro" id="IPR006145">
    <property type="entry name" value="PsdUridine_synth_RsuA/RluA"/>
</dbReference>
<dbReference type="EMBL" id="BAUP01000079">
    <property type="protein sequence ID" value="GAJ46279.1"/>
    <property type="molecule type" value="Genomic_DNA"/>
</dbReference>
<dbReference type="SMART" id="SM00363">
    <property type="entry name" value="S4"/>
    <property type="match status" value="1"/>
</dbReference>
<gene>
    <name evidence="5" type="ORF">HE1_00607</name>
</gene>
<dbReference type="InterPro" id="IPR042092">
    <property type="entry name" value="PsdUridine_s_RsuA/RluB/E/F_cat"/>
</dbReference>
<dbReference type="PROSITE" id="PS01149">
    <property type="entry name" value="PSI_RSU"/>
    <property type="match status" value="1"/>
</dbReference>
<dbReference type="SUPFAM" id="SSF55174">
    <property type="entry name" value="Alpha-L RNA-binding motif"/>
    <property type="match status" value="1"/>
</dbReference>
<dbReference type="GO" id="GO:0120159">
    <property type="term" value="F:rRNA pseudouridine synthase activity"/>
    <property type="evidence" value="ECO:0007669"/>
    <property type="project" value="UniProtKB-ARBA"/>
</dbReference>
<dbReference type="CDD" id="cd00165">
    <property type="entry name" value="S4"/>
    <property type="match status" value="1"/>
</dbReference>
<dbReference type="InterPro" id="IPR018496">
    <property type="entry name" value="PsdUridine_synth_RsuA/RluB_CS"/>
</dbReference>
<dbReference type="Proteomes" id="UP000024842">
    <property type="component" value="Unassembled WGS sequence"/>
</dbReference>